<evidence type="ECO:0000256" key="4">
    <source>
        <dbReference type="ARBA" id="ARBA00022741"/>
    </source>
</evidence>
<dbReference type="NCBIfam" id="TIGR01007">
    <property type="entry name" value="eps_fam"/>
    <property type="match status" value="1"/>
</dbReference>
<feature type="domain" description="AAA" evidence="12">
    <location>
        <begin position="573"/>
        <end position="689"/>
    </location>
</feature>
<keyword evidence="14" id="KW-1185">Reference proteome</keyword>
<organism evidence="13 14">
    <name type="scientific">Stenomitos frigidus AS-A4</name>
    <dbReference type="NCBI Taxonomy" id="2933935"/>
    <lineage>
        <taxon>Bacteria</taxon>
        <taxon>Bacillati</taxon>
        <taxon>Cyanobacteriota</taxon>
        <taxon>Cyanophyceae</taxon>
        <taxon>Leptolyngbyales</taxon>
        <taxon>Leptolyngbyaceae</taxon>
        <taxon>Stenomitos</taxon>
    </lineage>
</organism>
<dbReference type="GO" id="GO:0004715">
    <property type="term" value="F:non-membrane spanning protein tyrosine kinase activity"/>
    <property type="evidence" value="ECO:0007669"/>
    <property type="project" value="UniProtKB-EC"/>
</dbReference>
<dbReference type="CDD" id="cd05387">
    <property type="entry name" value="BY-kinase"/>
    <property type="match status" value="1"/>
</dbReference>
<feature type="coiled-coil region" evidence="9">
    <location>
        <begin position="215"/>
        <end position="277"/>
    </location>
</feature>
<dbReference type="Pfam" id="PF13614">
    <property type="entry name" value="AAA_31"/>
    <property type="match status" value="1"/>
</dbReference>
<keyword evidence="4" id="KW-0547">Nucleotide-binding</keyword>
<evidence type="ECO:0000313" key="14">
    <source>
        <dbReference type="Proteomes" id="UP001476950"/>
    </source>
</evidence>
<evidence type="ECO:0000256" key="6">
    <source>
        <dbReference type="ARBA" id="ARBA00022840"/>
    </source>
</evidence>
<dbReference type="EMBL" id="JAMPLM010000015">
    <property type="protein sequence ID" value="MEP1060083.1"/>
    <property type="molecule type" value="Genomic_DNA"/>
</dbReference>
<dbReference type="PANTHER" id="PTHR32309">
    <property type="entry name" value="TYROSINE-PROTEIN KINASE"/>
    <property type="match status" value="1"/>
</dbReference>
<comment type="catalytic activity">
    <reaction evidence="8">
        <text>L-tyrosyl-[protein] + ATP = O-phospho-L-tyrosyl-[protein] + ADP + H(+)</text>
        <dbReference type="Rhea" id="RHEA:10596"/>
        <dbReference type="Rhea" id="RHEA-COMP:10136"/>
        <dbReference type="Rhea" id="RHEA-COMP:20101"/>
        <dbReference type="ChEBI" id="CHEBI:15378"/>
        <dbReference type="ChEBI" id="CHEBI:30616"/>
        <dbReference type="ChEBI" id="CHEBI:46858"/>
        <dbReference type="ChEBI" id="CHEBI:61978"/>
        <dbReference type="ChEBI" id="CHEBI:456216"/>
        <dbReference type="EC" id="2.7.10.2"/>
    </reaction>
</comment>
<keyword evidence="11" id="KW-1133">Transmembrane helix</keyword>
<evidence type="ECO:0000256" key="10">
    <source>
        <dbReference type="SAM" id="MobiDB-lite"/>
    </source>
</evidence>
<feature type="transmembrane region" description="Helical" evidence="11">
    <location>
        <begin position="51"/>
        <end position="70"/>
    </location>
</feature>
<dbReference type="InterPro" id="IPR025669">
    <property type="entry name" value="AAA_dom"/>
</dbReference>
<evidence type="ECO:0000256" key="3">
    <source>
        <dbReference type="ARBA" id="ARBA00022679"/>
    </source>
</evidence>
<dbReference type="Gene3D" id="3.40.50.300">
    <property type="entry name" value="P-loop containing nucleotide triphosphate hydrolases"/>
    <property type="match status" value="1"/>
</dbReference>
<keyword evidence="6" id="KW-0067">ATP-binding</keyword>
<proteinExistence type="inferred from homology"/>
<dbReference type="PANTHER" id="PTHR32309:SF13">
    <property type="entry name" value="FERRIC ENTEROBACTIN TRANSPORT PROTEIN FEPE"/>
    <property type="match status" value="1"/>
</dbReference>
<evidence type="ECO:0000256" key="2">
    <source>
        <dbReference type="ARBA" id="ARBA00011903"/>
    </source>
</evidence>
<keyword evidence="11" id="KW-0472">Membrane</keyword>
<evidence type="ECO:0000256" key="1">
    <source>
        <dbReference type="ARBA" id="ARBA00007316"/>
    </source>
</evidence>
<keyword evidence="7" id="KW-0829">Tyrosine-protein kinase</keyword>
<protein>
    <recommendedName>
        <fullName evidence="2">non-specific protein-tyrosine kinase</fullName>
        <ecNumber evidence="2">2.7.10.2</ecNumber>
    </recommendedName>
</protein>
<keyword evidence="5" id="KW-0418">Kinase</keyword>
<dbReference type="InterPro" id="IPR005702">
    <property type="entry name" value="Wzc-like_C"/>
</dbReference>
<keyword evidence="9" id="KW-0175">Coiled coil</keyword>
<dbReference type="EC" id="2.7.10.2" evidence="2"/>
<dbReference type="Proteomes" id="UP001476950">
    <property type="component" value="Unassembled WGS sequence"/>
</dbReference>
<gene>
    <name evidence="13" type="ORF">NDI38_16725</name>
</gene>
<keyword evidence="11" id="KW-0812">Transmembrane</keyword>
<evidence type="ECO:0000256" key="7">
    <source>
        <dbReference type="ARBA" id="ARBA00023137"/>
    </source>
</evidence>
<dbReference type="RefSeq" id="WP_190449274.1">
    <property type="nucleotide sequence ID" value="NZ_JAMPLM010000015.1"/>
</dbReference>
<dbReference type="InterPro" id="IPR050445">
    <property type="entry name" value="Bact_polysacc_biosynth/exp"/>
</dbReference>
<name>A0ABV0KLH7_9CYAN</name>
<comment type="similarity">
    <text evidence="1">Belongs to the CpsD/CapB family.</text>
</comment>
<feature type="region of interest" description="Disordered" evidence="10">
    <location>
        <begin position="1"/>
        <end position="35"/>
    </location>
</feature>
<reference evidence="13 14" key="1">
    <citation type="submission" date="2022-04" db="EMBL/GenBank/DDBJ databases">
        <title>Positive selection, recombination, and allopatry shape intraspecific diversity of widespread and dominant cyanobacteria.</title>
        <authorList>
            <person name="Wei J."/>
            <person name="Shu W."/>
            <person name="Hu C."/>
        </authorList>
    </citation>
    <scope>NUCLEOTIDE SEQUENCE [LARGE SCALE GENOMIC DNA]</scope>
    <source>
        <strain evidence="13 14">AS-A4</strain>
    </source>
</reference>
<evidence type="ECO:0000259" key="12">
    <source>
        <dbReference type="Pfam" id="PF13614"/>
    </source>
</evidence>
<comment type="caution">
    <text evidence="13">The sequence shown here is derived from an EMBL/GenBank/DDBJ whole genome shotgun (WGS) entry which is preliminary data.</text>
</comment>
<evidence type="ECO:0000256" key="5">
    <source>
        <dbReference type="ARBA" id="ARBA00022777"/>
    </source>
</evidence>
<dbReference type="InterPro" id="IPR027417">
    <property type="entry name" value="P-loop_NTPase"/>
</dbReference>
<evidence type="ECO:0000313" key="13">
    <source>
        <dbReference type="EMBL" id="MEP1060083.1"/>
    </source>
</evidence>
<feature type="compositionally biased region" description="Polar residues" evidence="10">
    <location>
        <begin position="1"/>
        <end position="22"/>
    </location>
</feature>
<keyword evidence="3 13" id="KW-0808">Transferase</keyword>
<evidence type="ECO:0000256" key="11">
    <source>
        <dbReference type="SAM" id="Phobius"/>
    </source>
</evidence>
<evidence type="ECO:0000256" key="9">
    <source>
        <dbReference type="SAM" id="Coils"/>
    </source>
</evidence>
<accession>A0ABV0KLH7</accession>
<dbReference type="SUPFAM" id="SSF52540">
    <property type="entry name" value="P-loop containing nucleoside triphosphate hydrolases"/>
    <property type="match status" value="1"/>
</dbReference>
<feature type="coiled-coil region" evidence="9">
    <location>
        <begin position="306"/>
        <end position="354"/>
    </location>
</feature>
<evidence type="ECO:0000256" key="8">
    <source>
        <dbReference type="ARBA" id="ARBA00051245"/>
    </source>
</evidence>
<sequence length="787" mass="86032">MKAEQSTQDLSFNNQERFSENGTLGDETVDSNAGQKGLDLSPVVRMVQRNAFLIAGVTTISAALVASSMLNGPRTFKGNFQVLVEPITSQARLSDPAAISRPLAQQGDGVDYPTLLQVLQSPELLAKIATEIQRRYPDVSANSLATAVSTKNLEIRRHEVESQRFGSQSSEPTKLIQVSYKGTDPQKVEFILQELAKGYLRYSLEDRKTRIGGGVQFIEDQLPSLQLRVNDLEAELQALKQRYRITDPTTEGAELSKQAQEVQSQQLETQRNLVEQQALYQRLQAQLGATPEVALAAASLSENTSYQSLVAELKKVEAELAAKSARYNDASPVIQAIKERQRKLEQLLATEARKNLGLSGSGASIDPRVLSFQNALRVDLIKQLVAASNTAQQLQVRRQAIAQSQVFLNQKLQEFPVVVRQYTGLSQRLELARTTLNQFLTQRETLRIEAAQKEVPWEIVSAPTIERDGANNPIPSANVEPKFLIVALGACLVLGLAVALLKEKYQNRFFSPEDMEGALKLPLLGRIPFHKGLGQGTGSLSAPRSSAFSKAFSSLYTNIRFLGSKPSARSLIISSAESGDGKTTTALNLALEAASMGQRVLLVDANLRSPQIHALLSLPNSAGLNEVLTGKTEAEQVTQRAPADSNLSVLTSGQSLMDSGRLLASKEMQNLMQKLRDRFDLVIYDTPALSEFPDANFLADQSNGFIFVAGVSKTKRSKLTQVLAEMNKFRLPILGLVPNHPGKSTANAYSQSNQYGQSYGEKPTLLENLKILKPSESAAERSGDTSR</sequence>